<comment type="caution">
    <text evidence="2">The sequence shown here is derived from an EMBL/GenBank/DDBJ whole genome shotgun (WGS) entry which is preliminary data.</text>
</comment>
<evidence type="ECO:0000259" key="1">
    <source>
        <dbReference type="Pfam" id="PF13460"/>
    </source>
</evidence>
<feature type="domain" description="NAD(P)-binding" evidence="1">
    <location>
        <begin position="10"/>
        <end position="152"/>
    </location>
</feature>
<protein>
    <recommendedName>
        <fullName evidence="1">NAD(P)-binding domain-containing protein</fullName>
    </recommendedName>
</protein>
<dbReference type="SUPFAM" id="SSF51735">
    <property type="entry name" value="NAD(P)-binding Rossmann-fold domains"/>
    <property type="match status" value="1"/>
</dbReference>
<gene>
    <name evidence="2" type="ORF">N790_10745</name>
</gene>
<sequence length="313" mass="34037">MIPLKLVVLGGTGFVGRHLVARLAADGHAITLLSRNLGVHHERLLPPGVVLREVDVYDPDALRHAFAGADAVINLVGILNEKGDNGRGFRRAHVELTKLVLAAMQLAGVRRLLQMSSLNAGRGHSHYLKSRGEAEAAVKASGLDWTIFEPSVIFGPGDGLFCRFAALIRHAPVLPLARAGARFAPVYVGDVVEAMVRCLRDRRSRGEVYELYGPDVFTMAEIVRMTARQCGLRRIVLPLPDALGRLQGLVFDFVPGKPFSSDNFRSLLTDSVGGIDGLHRLGITPTRVAAKLPEILGHAADRQARYARFRAAR</sequence>
<dbReference type="OrthoDB" id="9776313at2"/>
<dbReference type="InterPro" id="IPR051207">
    <property type="entry name" value="ComplexI_NDUFA9_subunit"/>
</dbReference>
<dbReference type="PANTHER" id="PTHR12126">
    <property type="entry name" value="NADH-UBIQUINONE OXIDOREDUCTASE 39 KDA SUBUNIT-RELATED"/>
    <property type="match status" value="1"/>
</dbReference>
<dbReference type="CDD" id="cd05271">
    <property type="entry name" value="NDUFA9_like_SDR_a"/>
    <property type="match status" value="1"/>
</dbReference>
<dbReference type="PANTHER" id="PTHR12126:SF11">
    <property type="entry name" value="NADH DEHYDROGENASE [UBIQUINONE] 1 ALPHA SUBCOMPLEX SUBUNIT 9, MITOCHONDRIAL"/>
    <property type="match status" value="1"/>
</dbReference>
<dbReference type="AlphaFoldDB" id="A0A091BIV8"/>
<dbReference type="PATRIC" id="fig|1384054.3.peg.2306"/>
<accession>A0A091BIV8</accession>
<keyword evidence="3" id="KW-1185">Reference proteome</keyword>
<dbReference type="EMBL" id="AVCH01000189">
    <property type="protein sequence ID" value="KFN44275.1"/>
    <property type="molecule type" value="Genomic_DNA"/>
</dbReference>
<dbReference type="Gene3D" id="3.40.50.720">
    <property type="entry name" value="NAD(P)-binding Rossmann-like Domain"/>
    <property type="match status" value="1"/>
</dbReference>
<name>A0A091BIV8_9GAMM</name>
<evidence type="ECO:0000313" key="3">
    <source>
        <dbReference type="Proteomes" id="UP000029392"/>
    </source>
</evidence>
<dbReference type="InterPro" id="IPR016040">
    <property type="entry name" value="NAD(P)-bd_dom"/>
</dbReference>
<dbReference type="STRING" id="1384054.N790_10745"/>
<dbReference type="Proteomes" id="UP000029392">
    <property type="component" value="Unassembled WGS sequence"/>
</dbReference>
<proteinExistence type="predicted"/>
<reference evidence="2 3" key="1">
    <citation type="submission" date="2013-09" db="EMBL/GenBank/DDBJ databases">
        <title>Genome sequencing of Arenimonas malthae.</title>
        <authorList>
            <person name="Chen F."/>
            <person name="Wang G."/>
        </authorList>
    </citation>
    <scope>NUCLEOTIDE SEQUENCE [LARGE SCALE GENOMIC DNA]</scope>
    <source>
        <strain evidence="2 3">CC-JY-1</strain>
    </source>
</reference>
<organism evidence="2 3">
    <name type="scientific">Arenimonas malthae CC-JY-1</name>
    <dbReference type="NCBI Taxonomy" id="1384054"/>
    <lineage>
        <taxon>Bacteria</taxon>
        <taxon>Pseudomonadati</taxon>
        <taxon>Pseudomonadota</taxon>
        <taxon>Gammaproteobacteria</taxon>
        <taxon>Lysobacterales</taxon>
        <taxon>Lysobacteraceae</taxon>
        <taxon>Arenimonas</taxon>
    </lineage>
</organism>
<dbReference type="eggNOG" id="COG0702">
    <property type="taxonomic scope" value="Bacteria"/>
</dbReference>
<dbReference type="GO" id="GO:0044877">
    <property type="term" value="F:protein-containing complex binding"/>
    <property type="evidence" value="ECO:0007669"/>
    <property type="project" value="TreeGrafter"/>
</dbReference>
<dbReference type="InterPro" id="IPR036291">
    <property type="entry name" value="NAD(P)-bd_dom_sf"/>
</dbReference>
<dbReference type="Pfam" id="PF13460">
    <property type="entry name" value="NAD_binding_10"/>
    <property type="match status" value="1"/>
</dbReference>
<dbReference type="RefSeq" id="WP_043804602.1">
    <property type="nucleotide sequence ID" value="NZ_AVCH01000189.1"/>
</dbReference>
<evidence type="ECO:0000313" key="2">
    <source>
        <dbReference type="EMBL" id="KFN44275.1"/>
    </source>
</evidence>